<evidence type="ECO:0000256" key="1">
    <source>
        <dbReference type="ARBA" id="ARBA00001974"/>
    </source>
</evidence>
<dbReference type="Gene3D" id="2.40.110.10">
    <property type="entry name" value="Butyryl-CoA Dehydrogenase, subunit A, domain 2"/>
    <property type="match status" value="1"/>
</dbReference>
<dbReference type="InterPro" id="IPR046373">
    <property type="entry name" value="Acyl-CoA_Oxase/DH_mid-dom_sf"/>
</dbReference>
<keyword evidence="3" id="KW-0285">Flavoprotein</keyword>
<dbReference type="Pfam" id="PF02771">
    <property type="entry name" value="Acyl-CoA_dh_N"/>
    <property type="match status" value="1"/>
</dbReference>
<evidence type="ECO:0000259" key="6">
    <source>
        <dbReference type="Pfam" id="PF00441"/>
    </source>
</evidence>
<evidence type="ECO:0000259" key="7">
    <source>
        <dbReference type="Pfam" id="PF02771"/>
    </source>
</evidence>
<dbReference type="InterPro" id="IPR009100">
    <property type="entry name" value="AcylCoA_DH/oxidase_NM_dom_sf"/>
</dbReference>
<protein>
    <recommendedName>
        <fullName evidence="10">Acyl-CoA dehydrogenase</fullName>
    </recommendedName>
</protein>
<evidence type="ECO:0000256" key="4">
    <source>
        <dbReference type="ARBA" id="ARBA00022827"/>
    </source>
</evidence>
<feature type="domain" description="Acyl-CoA dehydrogenase/oxidase C-terminal" evidence="6">
    <location>
        <begin position="214"/>
        <end position="333"/>
    </location>
</feature>
<dbReference type="InterPro" id="IPR009075">
    <property type="entry name" value="AcylCo_DH/oxidase_C"/>
</dbReference>
<dbReference type="PANTHER" id="PTHR43884:SF20">
    <property type="entry name" value="ACYL-COA DEHYDROGENASE FADE28"/>
    <property type="match status" value="1"/>
</dbReference>
<feature type="domain" description="Acyl-CoA dehydrogenase/oxidase N-terminal" evidence="7">
    <location>
        <begin position="6"/>
        <end position="107"/>
    </location>
</feature>
<dbReference type="GO" id="GO:0050660">
    <property type="term" value="F:flavin adenine dinucleotide binding"/>
    <property type="evidence" value="ECO:0007669"/>
    <property type="project" value="InterPro"/>
</dbReference>
<dbReference type="SUPFAM" id="SSF56645">
    <property type="entry name" value="Acyl-CoA dehydrogenase NM domain-like"/>
    <property type="match status" value="1"/>
</dbReference>
<keyword evidence="4" id="KW-0274">FAD</keyword>
<dbReference type="GO" id="GO:0003995">
    <property type="term" value="F:acyl-CoA dehydrogenase activity"/>
    <property type="evidence" value="ECO:0007669"/>
    <property type="project" value="TreeGrafter"/>
</dbReference>
<evidence type="ECO:0000313" key="9">
    <source>
        <dbReference type="Proteomes" id="UP000184440"/>
    </source>
</evidence>
<dbReference type="CDD" id="cd00567">
    <property type="entry name" value="ACAD"/>
    <property type="match status" value="1"/>
</dbReference>
<organism evidence="8 9">
    <name type="scientific">Cryptosporangium aurantiacum</name>
    <dbReference type="NCBI Taxonomy" id="134849"/>
    <lineage>
        <taxon>Bacteria</taxon>
        <taxon>Bacillati</taxon>
        <taxon>Actinomycetota</taxon>
        <taxon>Actinomycetes</taxon>
        <taxon>Cryptosporangiales</taxon>
        <taxon>Cryptosporangiaceae</taxon>
        <taxon>Cryptosporangium</taxon>
    </lineage>
</organism>
<comment type="similarity">
    <text evidence="2">Belongs to the acyl-CoA dehydrogenase family.</text>
</comment>
<gene>
    <name evidence="8" type="ORF">SAMN05443668_1011032</name>
</gene>
<sequence length="349" mass="36405">MDFTLTEAQIELGALTKRIVGDRVTPESLRAAEQSGARFDRDLWAVLAETGILGVDDLLEQCSVLVELGRALAPVPYLPTVVVAGPALARFGSAEARLRWLAPALAGQTVLTAALAHPDVRPPAAAGRSGGGWQLSGQVSAVPAGPVADTLLVETVGGVFLVRPDDPGVTVEAQSTTDFDDAGLLHLDDVPVSDDRRLDGDDVAGWLRARASVGRAAYQLGVLEAALELTAEHARTRVQFGRPIGAFQAVSQRLANAYVDVQALELTLWAAACALTEDDDAAAAVATASFWAAEAGHRVAHTLVHVHGGTGIDVEHPAHRYFLAAKRIEFDGGGATASLLDLGAVLSAD</sequence>
<dbReference type="InterPro" id="IPR037069">
    <property type="entry name" value="AcylCoA_DH/ox_N_sf"/>
</dbReference>
<proteinExistence type="inferred from homology"/>
<dbReference type="PANTHER" id="PTHR43884">
    <property type="entry name" value="ACYL-COA DEHYDROGENASE"/>
    <property type="match status" value="1"/>
</dbReference>
<accession>A0A1M7K7Q4</accession>
<evidence type="ECO:0000256" key="2">
    <source>
        <dbReference type="ARBA" id="ARBA00009347"/>
    </source>
</evidence>
<dbReference type="OrthoDB" id="4319499at2"/>
<dbReference type="InterPro" id="IPR036250">
    <property type="entry name" value="AcylCo_DH-like_C"/>
</dbReference>
<evidence type="ECO:0000313" key="8">
    <source>
        <dbReference type="EMBL" id="SHM61286.1"/>
    </source>
</evidence>
<evidence type="ECO:0000256" key="5">
    <source>
        <dbReference type="ARBA" id="ARBA00023002"/>
    </source>
</evidence>
<evidence type="ECO:0000256" key="3">
    <source>
        <dbReference type="ARBA" id="ARBA00022630"/>
    </source>
</evidence>
<name>A0A1M7K7Q4_9ACTN</name>
<keyword evidence="5" id="KW-0560">Oxidoreductase</keyword>
<reference evidence="8 9" key="1">
    <citation type="submission" date="2016-11" db="EMBL/GenBank/DDBJ databases">
        <authorList>
            <person name="Jaros S."/>
            <person name="Januszkiewicz K."/>
            <person name="Wedrychowicz H."/>
        </authorList>
    </citation>
    <scope>NUCLEOTIDE SEQUENCE [LARGE SCALE GENOMIC DNA]</scope>
    <source>
        <strain evidence="8 9">DSM 46144</strain>
    </source>
</reference>
<dbReference type="AlphaFoldDB" id="A0A1M7K7Q4"/>
<dbReference type="RefSeq" id="WP_073251871.1">
    <property type="nucleotide sequence ID" value="NZ_FRCS01000001.1"/>
</dbReference>
<dbReference type="Gene3D" id="1.10.540.10">
    <property type="entry name" value="Acyl-CoA dehydrogenase/oxidase, N-terminal domain"/>
    <property type="match status" value="1"/>
</dbReference>
<dbReference type="Pfam" id="PF00441">
    <property type="entry name" value="Acyl-CoA_dh_1"/>
    <property type="match status" value="1"/>
</dbReference>
<evidence type="ECO:0008006" key="10">
    <source>
        <dbReference type="Google" id="ProtNLM"/>
    </source>
</evidence>
<dbReference type="EMBL" id="FRCS01000001">
    <property type="protein sequence ID" value="SHM61286.1"/>
    <property type="molecule type" value="Genomic_DNA"/>
</dbReference>
<dbReference type="Gene3D" id="1.20.140.10">
    <property type="entry name" value="Butyryl-CoA Dehydrogenase, subunit A, domain 3"/>
    <property type="match status" value="1"/>
</dbReference>
<dbReference type="InterPro" id="IPR013786">
    <property type="entry name" value="AcylCoA_DH/ox_N"/>
</dbReference>
<dbReference type="SUPFAM" id="SSF47203">
    <property type="entry name" value="Acyl-CoA dehydrogenase C-terminal domain-like"/>
    <property type="match status" value="1"/>
</dbReference>
<dbReference type="Proteomes" id="UP000184440">
    <property type="component" value="Unassembled WGS sequence"/>
</dbReference>
<keyword evidence="9" id="KW-1185">Reference proteome</keyword>
<comment type="cofactor">
    <cofactor evidence="1">
        <name>FAD</name>
        <dbReference type="ChEBI" id="CHEBI:57692"/>
    </cofactor>
</comment>
<dbReference type="STRING" id="134849.SAMN05443668_1011032"/>